<dbReference type="InterPro" id="IPR001841">
    <property type="entry name" value="Znf_RING"/>
</dbReference>
<gene>
    <name evidence="15" type="ORF">FGIG_08925</name>
</gene>
<keyword evidence="16" id="KW-1185">Reference proteome</keyword>
<dbReference type="GO" id="GO:0006511">
    <property type="term" value="P:ubiquitin-dependent protein catabolic process"/>
    <property type="evidence" value="ECO:0007669"/>
    <property type="project" value="TreeGrafter"/>
</dbReference>
<dbReference type="OrthoDB" id="8062037at2759"/>
<proteinExistence type="predicted"/>
<dbReference type="STRING" id="46835.A0A504YN00"/>
<dbReference type="EC" id="2.3.2.27" evidence="3"/>
<evidence type="ECO:0000256" key="9">
    <source>
        <dbReference type="ARBA" id="ARBA00022833"/>
    </source>
</evidence>
<comment type="subcellular location">
    <subcellularLocation>
        <location evidence="2">Membrane</location>
        <topology evidence="2">Multi-pass membrane protein</topology>
    </subcellularLocation>
</comment>
<evidence type="ECO:0000256" key="6">
    <source>
        <dbReference type="ARBA" id="ARBA00022723"/>
    </source>
</evidence>
<evidence type="ECO:0000259" key="14">
    <source>
        <dbReference type="PROSITE" id="PS50089"/>
    </source>
</evidence>
<keyword evidence="11" id="KW-0472">Membrane</keyword>
<keyword evidence="10" id="KW-1133">Transmembrane helix</keyword>
<evidence type="ECO:0000256" key="11">
    <source>
        <dbReference type="ARBA" id="ARBA00023136"/>
    </source>
</evidence>
<keyword evidence="6" id="KW-0479">Metal-binding</keyword>
<protein>
    <recommendedName>
        <fullName evidence="3">RING-type E3 ubiquitin transferase</fullName>
        <ecNumber evidence="3">2.3.2.27</ecNumber>
    </recommendedName>
</protein>
<dbReference type="GO" id="GO:0008270">
    <property type="term" value="F:zinc ion binding"/>
    <property type="evidence" value="ECO:0007669"/>
    <property type="project" value="UniProtKB-KW"/>
</dbReference>
<evidence type="ECO:0000256" key="13">
    <source>
        <dbReference type="SAM" id="MobiDB-lite"/>
    </source>
</evidence>
<evidence type="ECO:0000256" key="4">
    <source>
        <dbReference type="ARBA" id="ARBA00022679"/>
    </source>
</evidence>
<dbReference type="Gene3D" id="3.30.40.10">
    <property type="entry name" value="Zinc/RING finger domain, C3HC4 (zinc finger)"/>
    <property type="match status" value="1"/>
</dbReference>
<dbReference type="GO" id="GO:0061630">
    <property type="term" value="F:ubiquitin protein ligase activity"/>
    <property type="evidence" value="ECO:0007669"/>
    <property type="project" value="UniProtKB-EC"/>
</dbReference>
<dbReference type="SMART" id="SM00184">
    <property type="entry name" value="RING"/>
    <property type="match status" value="1"/>
</dbReference>
<dbReference type="GO" id="GO:0016020">
    <property type="term" value="C:membrane"/>
    <property type="evidence" value="ECO:0007669"/>
    <property type="project" value="UniProtKB-SubCell"/>
</dbReference>
<keyword evidence="7 12" id="KW-0863">Zinc-finger</keyword>
<sequence>MWTLIYCYDCNGIRLQLDEHIHCGRCHSEFVQVVHSSNNNNEIPNLEVQVNLLGSAGSLDSAISSTSSEESNEVDDSDSTDEDSLDEHDDDDDDDDDSSSSGSEDSHRMRRPTISPPRFKATSELIRTNASCTICLEKYRIGDDCTTLPCFHVFHSQCLTGWLSREGICPVCRTRIEAEATE</sequence>
<feature type="domain" description="RING-type" evidence="14">
    <location>
        <begin position="132"/>
        <end position="173"/>
    </location>
</feature>
<dbReference type="PANTHER" id="PTHR45977:SF4">
    <property type="entry name" value="RING-TYPE DOMAIN-CONTAINING PROTEIN"/>
    <property type="match status" value="1"/>
</dbReference>
<comment type="catalytic activity">
    <reaction evidence="1">
        <text>S-ubiquitinyl-[E2 ubiquitin-conjugating enzyme]-L-cysteine + [acceptor protein]-L-lysine = [E2 ubiquitin-conjugating enzyme]-L-cysteine + N(6)-ubiquitinyl-[acceptor protein]-L-lysine.</text>
        <dbReference type="EC" id="2.3.2.27"/>
    </reaction>
</comment>
<dbReference type="PROSITE" id="PS50089">
    <property type="entry name" value="ZF_RING_2"/>
    <property type="match status" value="1"/>
</dbReference>
<evidence type="ECO:0000313" key="16">
    <source>
        <dbReference type="Proteomes" id="UP000316759"/>
    </source>
</evidence>
<evidence type="ECO:0000256" key="10">
    <source>
        <dbReference type="ARBA" id="ARBA00022989"/>
    </source>
</evidence>
<evidence type="ECO:0000256" key="7">
    <source>
        <dbReference type="ARBA" id="ARBA00022771"/>
    </source>
</evidence>
<dbReference type="InterPro" id="IPR013083">
    <property type="entry name" value="Znf_RING/FYVE/PHD"/>
</dbReference>
<keyword evidence="8" id="KW-0833">Ubl conjugation pathway</keyword>
<evidence type="ECO:0000256" key="8">
    <source>
        <dbReference type="ARBA" id="ARBA00022786"/>
    </source>
</evidence>
<evidence type="ECO:0000313" key="15">
    <source>
        <dbReference type="EMBL" id="TPP59120.1"/>
    </source>
</evidence>
<accession>A0A504YN00</accession>
<organism evidence="15 16">
    <name type="scientific">Fasciola gigantica</name>
    <name type="common">Giant liver fluke</name>
    <dbReference type="NCBI Taxonomy" id="46835"/>
    <lineage>
        <taxon>Eukaryota</taxon>
        <taxon>Metazoa</taxon>
        <taxon>Spiralia</taxon>
        <taxon>Lophotrochozoa</taxon>
        <taxon>Platyhelminthes</taxon>
        <taxon>Trematoda</taxon>
        <taxon>Digenea</taxon>
        <taxon>Plagiorchiida</taxon>
        <taxon>Echinostomata</taxon>
        <taxon>Echinostomatoidea</taxon>
        <taxon>Fasciolidae</taxon>
        <taxon>Fasciola</taxon>
    </lineage>
</organism>
<keyword evidence="5" id="KW-0812">Transmembrane</keyword>
<dbReference type="PANTHER" id="PTHR45977">
    <property type="entry name" value="TARGET OF ERK KINASE MPK-1"/>
    <property type="match status" value="1"/>
</dbReference>
<name>A0A504YN00_FASGI</name>
<evidence type="ECO:0000256" key="5">
    <source>
        <dbReference type="ARBA" id="ARBA00022692"/>
    </source>
</evidence>
<dbReference type="EMBL" id="SUNJ01011148">
    <property type="protein sequence ID" value="TPP59120.1"/>
    <property type="molecule type" value="Genomic_DNA"/>
</dbReference>
<keyword evidence="9" id="KW-0862">Zinc</keyword>
<evidence type="ECO:0000256" key="12">
    <source>
        <dbReference type="PROSITE-ProRule" id="PRU00175"/>
    </source>
</evidence>
<evidence type="ECO:0000256" key="2">
    <source>
        <dbReference type="ARBA" id="ARBA00004141"/>
    </source>
</evidence>
<evidence type="ECO:0000256" key="1">
    <source>
        <dbReference type="ARBA" id="ARBA00000900"/>
    </source>
</evidence>
<dbReference type="SUPFAM" id="SSF57850">
    <property type="entry name" value="RING/U-box"/>
    <property type="match status" value="1"/>
</dbReference>
<dbReference type="Pfam" id="PF13639">
    <property type="entry name" value="zf-RING_2"/>
    <property type="match status" value="1"/>
</dbReference>
<keyword evidence="4" id="KW-0808">Transferase</keyword>
<dbReference type="AlphaFoldDB" id="A0A504YN00"/>
<dbReference type="GO" id="GO:0016567">
    <property type="term" value="P:protein ubiquitination"/>
    <property type="evidence" value="ECO:0007669"/>
    <property type="project" value="TreeGrafter"/>
</dbReference>
<comment type="caution">
    <text evidence="15">The sequence shown here is derived from an EMBL/GenBank/DDBJ whole genome shotgun (WGS) entry which is preliminary data.</text>
</comment>
<feature type="compositionally biased region" description="Acidic residues" evidence="13">
    <location>
        <begin position="70"/>
        <end position="98"/>
    </location>
</feature>
<dbReference type="Proteomes" id="UP000316759">
    <property type="component" value="Unassembled WGS sequence"/>
</dbReference>
<feature type="region of interest" description="Disordered" evidence="13">
    <location>
        <begin position="61"/>
        <end position="120"/>
    </location>
</feature>
<evidence type="ECO:0000256" key="3">
    <source>
        <dbReference type="ARBA" id="ARBA00012483"/>
    </source>
</evidence>
<reference evidence="15 16" key="1">
    <citation type="submission" date="2019-04" db="EMBL/GenBank/DDBJ databases">
        <title>Annotation for the trematode Fasciola gigantica.</title>
        <authorList>
            <person name="Choi Y.-J."/>
        </authorList>
    </citation>
    <scope>NUCLEOTIDE SEQUENCE [LARGE SCALE GENOMIC DNA]</scope>
    <source>
        <strain evidence="15">Uganda_cow_1</strain>
    </source>
</reference>